<sequence length="116" mass="13471">MARNRTIHIQLYESRRRKNPRNKSFHTASCFFTQNHHLRNLLTESRDLKLKGITFYQDFDITCQQNWSELRPDSCPQLCSIAVSAPSFSSFSLTHSLVTQTPIPDHHTNTTTTTTF</sequence>
<accession>A0AAN9FP96</accession>
<dbReference type="AlphaFoldDB" id="A0AAN9FP96"/>
<proteinExistence type="predicted"/>
<evidence type="ECO:0000313" key="2">
    <source>
        <dbReference type="Proteomes" id="UP001372338"/>
    </source>
</evidence>
<evidence type="ECO:0000313" key="1">
    <source>
        <dbReference type="EMBL" id="KAK7276433.1"/>
    </source>
</evidence>
<keyword evidence="2" id="KW-1185">Reference proteome</keyword>
<organism evidence="1 2">
    <name type="scientific">Crotalaria pallida</name>
    <name type="common">Smooth rattlebox</name>
    <name type="synonym">Crotalaria striata</name>
    <dbReference type="NCBI Taxonomy" id="3830"/>
    <lineage>
        <taxon>Eukaryota</taxon>
        <taxon>Viridiplantae</taxon>
        <taxon>Streptophyta</taxon>
        <taxon>Embryophyta</taxon>
        <taxon>Tracheophyta</taxon>
        <taxon>Spermatophyta</taxon>
        <taxon>Magnoliopsida</taxon>
        <taxon>eudicotyledons</taxon>
        <taxon>Gunneridae</taxon>
        <taxon>Pentapetalae</taxon>
        <taxon>rosids</taxon>
        <taxon>fabids</taxon>
        <taxon>Fabales</taxon>
        <taxon>Fabaceae</taxon>
        <taxon>Papilionoideae</taxon>
        <taxon>50 kb inversion clade</taxon>
        <taxon>genistoids sensu lato</taxon>
        <taxon>core genistoids</taxon>
        <taxon>Crotalarieae</taxon>
        <taxon>Crotalaria</taxon>
    </lineage>
</organism>
<dbReference type="Proteomes" id="UP001372338">
    <property type="component" value="Unassembled WGS sequence"/>
</dbReference>
<protein>
    <submittedName>
        <fullName evidence="1">Uncharacterized protein</fullName>
    </submittedName>
</protein>
<dbReference type="EMBL" id="JAYWIO010000003">
    <property type="protein sequence ID" value="KAK7276433.1"/>
    <property type="molecule type" value="Genomic_DNA"/>
</dbReference>
<reference evidence="1 2" key="1">
    <citation type="submission" date="2024-01" db="EMBL/GenBank/DDBJ databases">
        <title>The genomes of 5 underutilized Papilionoideae crops provide insights into root nodulation and disease resistanc.</title>
        <authorList>
            <person name="Yuan L."/>
        </authorList>
    </citation>
    <scope>NUCLEOTIDE SEQUENCE [LARGE SCALE GENOMIC DNA]</scope>
    <source>
        <strain evidence="1">ZHUSHIDOU_FW_LH</strain>
        <tissue evidence="1">Leaf</tissue>
    </source>
</reference>
<name>A0AAN9FP96_CROPI</name>
<gene>
    <name evidence="1" type="ORF">RIF29_17572</name>
</gene>
<comment type="caution">
    <text evidence="1">The sequence shown here is derived from an EMBL/GenBank/DDBJ whole genome shotgun (WGS) entry which is preliminary data.</text>
</comment>